<dbReference type="STRING" id="1802485.A2V97_01125"/>
<sequence length="100" mass="11045">MNAEQGKPFGEAYMASYAEVPQEPVRDESVAIKKLSGHLRLFDPLDIDRARNWYHSNYESLCLAYGEDRVNGFLLSMAFGVPDKPGRGAGNSCPPLAENP</sequence>
<evidence type="ECO:0000313" key="1">
    <source>
        <dbReference type="EMBL" id="OGM15220.1"/>
    </source>
</evidence>
<name>A0A1F7XJP1_9BACT</name>
<dbReference type="Proteomes" id="UP000177382">
    <property type="component" value="Unassembled WGS sequence"/>
</dbReference>
<protein>
    <submittedName>
        <fullName evidence="1">Uncharacterized protein</fullName>
    </submittedName>
</protein>
<reference evidence="1 2" key="1">
    <citation type="journal article" date="2016" name="Nat. Commun.">
        <title>Thousands of microbial genomes shed light on interconnected biogeochemical processes in an aquifer system.</title>
        <authorList>
            <person name="Anantharaman K."/>
            <person name="Brown C.T."/>
            <person name="Hug L.A."/>
            <person name="Sharon I."/>
            <person name="Castelle C.J."/>
            <person name="Probst A.J."/>
            <person name="Thomas B.C."/>
            <person name="Singh A."/>
            <person name="Wilkins M.J."/>
            <person name="Karaoz U."/>
            <person name="Brodie E.L."/>
            <person name="Williams K.H."/>
            <person name="Hubbard S.S."/>
            <person name="Banfield J.F."/>
        </authorList>
    </citation>
    <scope>NUCLEOTIDE SEQUENCE [LARGE SCALE GENOMIC DNA]</scope>
</reference>
<accession>A0A1F7XJP1</accession>
<proteinExistence type="predicted"/>
<gene>
    <name evidence="1" type="ORF">A2V97_01125</name>
</gene>
<evidence type="ECO:0000313" key="2">
    <source>
        <dbReference type="Proteomes" id="UP000177382"/>
    </source>
</evidence>
<dbReference type="EMBL" id="MGFX01000006">
    <property type="protein sequence ID" value="OGM15220.1"/>
    <property type="molecule type" value="Genomic_DNA"/>
</dbReference>
<comment type="caution">
    <text evidence="1">The sequence shown here is derived from an EMBL/GenBank/DDBJ whole genome shotgun (WGS) entry which is preliminary data.</text>
</comment>
<dbReference type="AlphaFoldDB" id="A0A1F7XJP1"/>
<organism evidence="1 2">
    <name type="scientific">Candidatus Woesebacteria bacterium RBG_16_42_24</name>
    <dbReference type="NCBI Taxonomy" id="1802485"/>
    <lineage>
        <taxon>Bacteria</taxon>
        <taxon>Candidatus Woeseibacteriota</taxon>
    </lineage>
</organism>